<protein>
    <submittedName>
        <fullName evidence="5">Acetylcholinesterase</fullName>
    </submittedName>
</protein>
<sequence>MRFCSLVIVVAVDFLTPTSARASKGNGLAVKTAGGIIYGTVDSSTPAVRQFLGIPYAKPPVGELRFAPPQQPRAFQELNATALPPSCMQYLGGLPNIIINDVLEFNLGGSNSSDPLRVSEDCLTLSIWAPHSHKPNLPVLVFFYGGAFLAGGVDVPYQLPAQWIQRTQSHIVVSFNHRDNIFGFPNAAGLPLEEQNVGLLDQRMALEWVRDNIVSFGGDPERIGAWGQSSGSVAMAYYSYTYRDDPIVNSLIMDSGNEFIDILTKDPAHANFTFLASQFSCSNLDPAAELSCMRRVDAFAIEDFMRVYSDNGQVPIITFSPIVDNRTVFANYTTLAEAGKIAHLPVLIGSNAQDGEMFVSYYPDGVDTALADPITKAWFYCPTYRSAKVRTDGNTGPVYRYLYAGNFSNISPRPWMGAYHGAEVPLVFGTHPLYRGNSTQLEYETSYAMQDAWLAFVATAGEKPSIKGWDAWDEVDGGRVVEFGNGVPARLIDTAEMDRGCDSLPW</sequence>
<keyword evidence="3" id="KW-0732">Signal</keyword>
<gene>
    <name evidence="5" type="ORF">B0T18DRAFT_324896</name>
</gene>
<evidence type="ECO:0000256" key="1">
    <source>
        <dbReference type="ARBA" id="ARBA00005964"/>
    </source>
</evidence>
<comment type="caution">
    <text evidence="5">The sequence shown here is derived from an EMBL/GenBank/DDBJ whole genome shotgun (WGS) entry which is preliminary data.</text>
</comment>
<organism evidence="5 6">
    <name type="scientific">Schizothecium vesticola</name>
    <dbReference type="NCBI Taxonomy" id="314040"/>
    <lineage>
        <taxon>Eukaryota</taxon>
        <taxon>Fungi</taxon>
        <taxon>Dikarya</taxon>
        <taxon>Ascomycota</taxon>
        <taxon>Pezizomycotina</taxon>
        <taxon>Sordariomycetes</taxon>
        <taxon>Sordariomycetidae</taxon>
        <taxon>Sordariales</taxon>
        <taxon>Schizotheciaceae</taxon>
        <taxon>Schizothecium</taxon>
    </lineage>
</organism>
<reference evidence="5" key="1">
    <citation type="submission" date="2023-06" db="EMBL/GenBank/DDBJ databases">
        <title>Genome-scale phylogeny and comparative genomics of the fungal order Sordariales.</title>
        <authorList>
            <consortium name="Lawrence Berkeley National Laboratory"/>
            <person name="Hensen N."/>
            <person name="Bonometti L."/>
            <person name="Westerberg I."/>
            <person name="Brannstrom I.O."/>
            <person name="Guillou S."/>
            <person name="Cros-Aarteil S."/>
            <person name="Calhoun S."/>
            <person name="Haridas S."/>
            <person name="Kuo A."/>
            <person name="Mondo S."/>
            <person name="Pangilinan J."/>
            <person name="Riley R."/>
            <person name="LaButti K."/>
            <person name="Andreopoulos B."/>
            <person name="Lipzen A."/>
            <person name="Chen C."/>
            <person name="Yanf M."/>
            <person name="Daum C."/>
            <person name="Ng V."/>
            <person name="Clum A."/>
            <person name="Steindorff A."/>
            <person name="Ohm R."/>
            <person name="Martin F."/>
            <person name="Silar P."/>
            <person name="Natvig D."/>
            <person name="Lalanne C."/>
            <person name="Gautier V."/>
            <person name="Ament-velasquez S.L."/>
            <person name="Kruys A."/>
            <person name="Hutchinson M.I."/>
            <person name="Powell A.J."/>
            <person name="Barry K."/>
            <person name="Miller A.N."/>
            <person name="Grigoriev I.V."/>
            <person name="Debuchy R."/>
            <person name="Gladieux P."/>
            <person name="Thoren M.H."/>
            <person name="Johannesson H."/>
        </authorList>
    </citation>
    <scope>NUCLEOTIDE SEQUENCE</scope>
    <source>
        <strain evidence="5">SMH3187-1</strain>
    </source>
</reference>
<dbReference type="PANTHER" id="PTHR43918">
    <property type="entry name" value="ACETYLCHOLINESTERASE"/>
    <property type="match status" value="1"/>
</dbReference>
<dbReference type="InterPro" id="IPR050654">
    <property type="entry name" value="AChE-related_enzymes"/>
</dbReference>
<dbReference type="EMBL" id="JAUKUD010000004">
    <property type="protein sequence ID" value="KAK0745546.1"/>
    <property type="molecule type" value="Genomic_DNA"/>
</dbReference>
<dbReference type="Proteomes" id="UP001172155">
    <property type="component" value="Unassembled WGS sequence"/>
</dbReference>
<dbReference type="PANTHER" id="PTHR43918:SF4">
    <property type="entry name" value="CARBOXYLIC ESTER HYDROLASE"/>
    <property type="match status" value="1"/>
</dbReference>
<dbReference type="PROSITE" id="PS00941">
    <property type="entry name" value="CARBOXYLESTERASE_B_2"/>
    <property type="match status" value="1"/>
</dbReference>
<dbReference type="InterPro" id="IPR019819">
    <property type="entry name" value="Carboxylesterase_B_CS"/>
</dbReference>
<feature type="domain" description="Carboxylesterase type B" evidence="4">
    <location>
        <begin position="369"/>
        <end position="475"/>
    </location>
</feature>
<evidence type="ECO:0000313" key="5">
    <source>
        <dbReference type="EMBL" id="KAK0745546.1"/>
    </source>
</evidence>
<evidence type="ECO:0000256" key="2">
    <source>
        <dbReference type="ARBA" id="ARBA00022801"/>
    </source>
</evidence>
<dbReference type="Gene3D" id="3.40.50.1820">
    <property type="entry name" value="alpha/beta hydrolase"/>
    <property type="match status" value="2"/>
</dbReference>
<feature type="signal peptide" evidence="3">
    <location>
        <begin position="1"/>
        <end position="22"/>
    </location>
</feature>
<keyword evidence="2" id="KW-0378">Hydrolase</keyword>
<feature type="domain" description="Carboxylesterase type B" evidence="4">
    <location>
        <begin position="29"/>
        <end position="366"/>
    </location>
</feature>
<dbReference type="Pfam" id="PF00135">
    <property type="entry name" value="COesterase"/>
    <property type="match status" value="2"/>
</dbReference>
<dbReference type="InterPro" id="IPR002018">
    <property type="entry name" value="CarbesteraseB"/>
</dbReference>
<accession>A0AA40K4F8</accession>
<dbReference type="SUPFAM" id="SSF53474">
    <property type="entry name" value="alpha/beta-Hydrolases"/>
    <property type="match status" value="1"/>
</dbReference>
<evidence type="ECO:0000259" key="4">
    <source>
        <dbReference type="Pfam" id="PF00135"/>
    </source>
</evidence>
<name>A0AA40K4F8_9PEZI</name>
<proteinExistence type="inferred from homology"/>
<keyword evidence="6" id="KW-1185">Reference proteome</keyword>
<evidence type="ECO:0000313" key="6">
    <source>
        <dbReference type="Proteomes" id="UP001172155"/>
    </source>
</evidence>
<comment type="similarity">
    <text evidence="1">Belongs to the type-B carboxylesterase/lipase family.</text>
</comment>
<evidence type="ECO:0000256" key="3">
    <source>
        <dbReference type="SAM" id="SignalP"/>
    </source>
</evidence>
<dbReference type="InterPro" id="IPR029058">
    <property type="entry name" value="AB_hydrolase_fold"/>
</dbReference>
<dbReference type="GO" id="GO:0052689">
    <property type="term" value="F:carboxylic ester hydrolase activity"/>
    <property type="evidence" value="ECO:0007669"/>
    <property type="project" value="TreeGrafter"/>
</dbReference>
<feature type="chain" id="PRO_5041234865" evidence="3">
    <location>
        <begin position="23"/>
        <end position="506"/>
    </location>
</feature>
<dbReference type="AlphaFoldDB" id="A0AA40K4F8"/>